<proteinExistence type="predicted"/>
<organism evidence="1 2">
    <name type="scientific">Pedobacter chinensis</name>
    <dbReference type="NCBI Taxonomy" id="2282421"/>
    <lineage>
        <taxon>Bacteria</taxon>
        <taxon>Pseudomonadati</taxon>
        <taxon>Bacteroidota</taxon>
        <taxon>Sphingobacteriia</taxon>
        <taxon>Sphingobacteriales</taxon>
        <taxon>Sphingobacteriaceae</taxon>
        <taxon>Pedobacter</taxon>
    </lineage>
</organism>
<evidence type="ECO:0000313" key="2">
    <source>
        <dbReference type="Proteomes" id="UP000253961"/>
    </source>
</evidence>
<name>A0A369PYX0_9SPHI</name>
<dbReference type="OrthoDB" id="772301at2"/>
<evidence type="ECO:0000313" key="1">
    <source>
        <dbReference type="EMBL" id="RDC56177.1"/>
    </source>
</evidence>
<comment type="caution">
    <text evidence="1">The sequence shown here is derived from an EMBL/GenBank/DDBJ whole genome shotgun (WGS) entry which is preliminary data.</text>
</comment>
<gene>
    <name evidence="1" type="ORF">DU508_11210</name>
</gene>
<protein>
    <recommendedName>
        <fullName evidence="3">Bacteriocin</fullName>
    </recommendedName>
</protein>
<dbReference type="Proteomes" id="UP000253961">
    <property type="component" value="Unassembled WGS sequence"/>
</dbReference>
<dbReference type="AlphaFoldDB" id="A0A369PYX0"/>
<keyword evidence="2" id="KW-1185">Reference proteome</keyword>
<accession>A0A369PYX0</accession>
<sequence>MKQVSLLSKAEMKNVMGGLVNPDGSGGDLCVISVTYANGQVGTGDYVAPTDNGSSWANNLCVGWITSGQVASCRYDCAHDGFGV</sequence>
<evidence type="ECO:0008006" key="3">
    <source>
        <dbReference type="Google" id="ProtNLM"/>
    </source>
</evidence>
<dbReference type="RefSeq" id="WP_115402908.1">
    <property type="nucleotide sequence ID" value="NZ_QPKV01000004.1"/>
</dbReference>
<reference evidence="1 2" key="1">
    <citation type="submission" date="2018-07" db="EMBL/GenBank/DDBJ databases">
        <title>Pedobacter sp. nov., isolated from soil.</title>
        <authorList>
            <person name="Zhou L.Y."/>
            <person name="Du Z.J."/>
        </authorList>
    </citation>
    <scope>NUCLEOTIDE SEQUENCE [LARGE SCALE GENOMIC DNA]</scope>
    <source>
        <strain evidence="1 2">JDX94</strain>
    </source>
</reference>
<dbReference type="EMBL" id="QPKV01000004">
    <property type="protein sequence ID" value="RDC56177.1"/>
    <property type="molecule type" value="Genomic_DNA"/>
</dbReference>